<accession>A0A9Q3UQC2</accession>
<dbReference type="InterPro" id="IPR014056">
    <property type="entry name" value="TypeIITA-like_toxin_pred"/>
</dbReference>
<dbReference type="NCBIfam" id="TIGR02683">
    <property type="entry name" value="upstrm_HI1419"/>
    <property type="match status" value="1"/>
</dbReference>
<keyword evidence="2" id="KW-1185">Reference proteome</keyword>
<dbReference type="EMBL" id="JAJGNA010000023">
    <property type="protein sequence ID" value="MCC4309863.1"/>
    <property type="molecule type" value="Genomic_DNA"/>
</dbReference>
<protein>
    <submittedName>
        <fullName evidence="1">Type II toxin-antitoxin system RelE/ParE family toxin</fullName>
    </submittedName>
</protein>
<sequence>MIELYRYRTAAGRVPVTTWFKRLRDPRGRARLEIRLRRLAAGLFGDTRALGGGLHELRDPTGPGYRLYFGQHGTNLVILLCAGDKSSQRSDIRRARVYWEDWQRRNL</sequence>
<name>A0A9Q3UQC2_9GAMM</name>
<dbReference type="Proteomes" id="UP001108027">
    <property type="component" value="Unassembled WGS sequence"/>
</dbReference>
<dbReference type="PANTHER" id="PTHR41791">
    <property type="entry name" value="SSL7039 PROTEIN"/>
    <property type="match status" value="1"/>
</dbReference>
<reference evidence="1" key="1">
    <citation type="submission" date="2021-10" db="EMBL/GenBank/DDBJ databases">
        <title>The diversity and Nitrogen Metabolism of Culturable Nitrate-Utilizing Bacteria Within the Oxygen Minimum Zone of the Changjiang (Yangtze River)Estuary.</title>
        <authorList>
            <person name="Zhang D."/>
            <person name="Zheng J."/>
            <person name="Liu S."/>
            <person name="He W."/>
        </authorList>
    </citation>
    <scope>NUCLEOTIDE SEQUENCE</scope>
    <source>
        <strain evidence="1">FXH-223</strain>
    </source>
</reference>
<comment type="caution">
    <text evidence="1">The sequence shown here is derived from an EMBL/GenBank/DDBJ whole genome shotgun (WGS) entry which is preliminary data.</text>
</comment>
<organism evidence="1 2">
    <name type="scientific">Alloalcanivorax marinus</name>
    <dbReference type="NCBI Taxonomy" id="1177169"/>
    <lineage>
        <taxon>Bacteria</taxon>
        <taxon>Pseudomonadati</taxon>
        <taxon>Pseudomonadota</taxon>
        <taxon>Gammaproteobacteria</taxon>
        <taxon>Oceanospirillales</taxon>
        <taxon>Alcanivoracaceae</taxon>
        <taxon>Alloalcanivorax</taxon>
    </lineage>
</organism>
<dbReference type="AlphaFoldDB" id="A0A9Q3UQC2"/>
<dbReference type="PIRSF" id="PIRSF028744">
    <property type="entry name" value="Addict_mod_HI1419"/>
    <property type="match status" value="1"/>
</dbReference>
<proteinExistence type="predicted"/>
<evidence type="ECO:0000313" key="2">
    <source>
        <dbReference type="Proteomes" id="UP001108027"/>
    </source>
</evidence>
<dbReference type="PANTHER" id="PTHR41791:SF1">
    <property type="entry name" value="SSL7039 PROTEIN"/>
    <property type="match status" value="1"/>
</dbReference>
<gene>
    <name evidence="1" type="ORF">LL252_14920</name>
</gene>
<evidence type="ECO:0000313" key="1">
    <source>
        <dbReference type="EMBL" id="MCC4309863.1"/>
    </source>
</evidence>
<dbReference type="RefSeq" id="WP_228234583.1">
    <property type="nucleotide sequence ID" value="NZ_ARXL01000026.1"/>
</dbReference>